<feature type="domain" description="DUF6535" evidence="12">
    <location>
        <begin position="52"/>
        <end position="226"/>
    </location>
</feature>
<keyword evidence="3" id="KW-0926">Vacuole</keyword>
<accession>A0A0C3AQ66</accession>
<sequence length="662" mass="73023">MEKEREPTSAVPHARSKHPDPILRNVQGSSPPMGAITEEERVPGFSKEYTAWDVYNNEARKVDIEFVKDWKDSLNSLLLFAAIFAAVLTAFIIESKKLLEPDQTELLVDITMAYFNSKGNLSTVVFSRPSFDPPFTAISINCLLFASLGASLLSALVSVVALQWVGDYDAAITRGGSSPEDRAKRRQFRYAGVLSWKMREIIATLPLLLYASVALFWAGASQWMWSLHHTVGYVVASGIAVSALVYILTTFCAAAFVSAPFRTPLSRGIYWVSKPAASLVQEFLSTIPVGGIGLWLAPILKTISAFLGTLGESFSGNRVANRIRDRLVPRETASQREERAARDDKSLGEQTLNWLAQQLPISIDSHRRLLLLMSDLVTHASENELSQEFFGGPWWWILDFLGWHYLRKIMDGSLAEDDKEEVRLLVKCSQIPQIKEKILGVIKPQPDSSSTSYGRWYNSTLSNRNGTFLLTGDVPLIRNWETTKSEYPEVQAALASGIGNLAEHAEFHNEIRESILSLIDLLKDPDPNVQSTVAATLSKLGEKGDLVEDVRATIPSLLDLLRNQDSNISSAAALTLGKLAANVELGKTIQSTIPSLFELLKDTSSHVRSSATLAIGELAKQAELHDPLSEAIFLVIEMLKDEDQEVRLAAASALEKLAEQGD</sequence>
<dbReference type="InterPro" id="IPR045338">
    <property type="entry name" value="DUF6535"/>
</dbReference>
<evidence type="ECO:0000256" key="8">
    <source>
        <dbReference type="PROSITE-ProRule" id="PRU00103"/>
    </source>
</evidence>
<proteinExistence type="inferred from homology"/>
<evidence type="ECO:0000313" key="13">
    <source>
        <dbReference type="EMBL" id="KIM26710.1"/>
    </source>
</evidence>
<feature type="transmembrane region" description="Helical" evidence="11">
    <location>
        <begin position="138"/>
        <end position="165"/>
    </location>
</feature>
<evidence type="ECO:0000256" key="9">
    <source>
        <dbReference type="PROSITE-ProRule" id="PRU00259"/>
    </source>
</evidence>
<reference evidence="13 14" key="1">
    <citation type="submission" date="2014-04" db="EMBL/GenBank/DDBJ databases">
        <authorList>
            <consortium name="DOE Joint Genome Institute"/>
            <person name="Kuo A."/>
            <person name="Zuccaro A."/>
            <person name="Kohler A."/>
            <person name="Nagy L.G."/>
            <person name="Floudas D."/>
            <person name="Copeland A."/>
            <person name="Barry K.W."/>
            <person name="Cichocki N."/>
            <person name="Veneault-Fourrey C."/>
            <person name="LaButti K."/>
            <person name="Lindquist E.A."/>
            <person name="Lipzen A."/>
            <person name="Lundell T."/>
            <person name="Morin E."/>
            <person name="Murat C."/>
            <person name="Sun H."/>
            <person name="Tunlid A."/>
            <person name="Henrissat B."/>
            <person name="Grigoriev I.V."/>
            <person name="Hibbett D.S."/>
            <person name="Martin F."/>
            <person name="Nordberg H.P."/>
            <person name="Cantor M.N."/>
            <person name="Hua S.X."/>
        </authorList>
    </citation>
    <scope>NUCLEOTIDE SEQUENCE [LARGE SCALE GENOMIC DNA]</scope>
    <source>
        <strain evidence="13 14">MAFF 305830</strain>
    </source>
</reference>
<dbReference type="HOGENOM" id="CLU_019369_0_0_1"/>
<keyword evidence="11" id="KW-0812">Transmembrane</keyword>
<evidence type="ECO:0000256" key="7">
    <source>
        <dbReference type="ARBA" id="ARBA00026209"/>
    </source>
</evidence>
<dbReference type="Proteomes" id="UP000054097">
    <property type="component" value="Unassembled WGS sequence"/>
</dbReference>
<dbReference type="InterPro" id="IPR000225">
    <property type="entry name" value="Armadillo"/>
</dbReference>
<dbReference type="Gene3D" id="1.25.10.10">
    <property type="entry name" value="Leucine-rich Repeat Variant"/>
    <property type="match status" value="1"/>
</dbReference>
<evidence type="ECO:0000256" key="2">
    <source>
        <dbReference type="ARBA" id="ARBA00005462"/>
    </source>
</evidence>
<reference evidence="14" key="2">
    <citation type="submission" date="2015-01" db="EMBL/GenBank/DDBJ databases">
        <title>Evolutionary Origins and Diversification of the Mycorrhizal Mutualists.</title>
        <authorList>
            <consortium name="DOE Joint Genome Institute"/>
            <consortium name="Mycorrhizal Genomics Consortium"/>
            <person name="Kohler A."/>
            <person name="Kuo A."/>
            <person name="Nagy L.G."/>
            <person name="Floudas D."/>
            <person name="Copeland A."/>
            <person name="Barry K.W."/>
            <person name="Cichocki N."/>
            <person name="Veneault-Fourrey C."/>
            <person name="LaButti K."/>
            <person name="Lindquist E.A."/>
            <person name="Lipzen A."/>
            <person name="Lundell T."/>
            <person name="Morin E."/>
            <person name="Murat C."/>
            <person name="Riley R."/>
            <person name="Ohm R."/>
            <person name="Sun H."/>
            <person name="Tunlid A."/>
            <person name="Henrissat B."/>
            <person name="Grigoriev I.V."/>
            <person name="Hibbett D.S."/>
            <person name="Martin F."/>
        </authorList>
    </citation>
    <scope>NUCLEOTIDE SEQUENCE [LARGE SCALE GENOMIC DNA]</scope>
    <source>
        <strain evidence="14">MAFF 305830</strain>
    </source>
</reference>
<feature type="repeat" description="HEAT" evidence="8">
    <location>
        <begin position="592"/>
        <end position="630"/>
    </location>
</feature>
<dbReference type="EMBL" id="KN824304">
    <property type="protein sequence ID" value="KIM26710.1"/>
    <property type="molecule type" value="Genomic_DNA"/>
</dbReference>
<dbReference type="PROSITE" id="PS50077">
    <property type="entry name" value="HEAT_REPEAT"/>
    <property type="match status" value="2"/>
</dbReference>
<dbReference type="GO" id="GO:0071562">
    <property type="term" value="P:nucleus-vacuole junction assembly"/>
    <property type="evidence" value="ECO:0007669"/>
    <property type="project" value="InterPro"/>
</dbReference>
<keyword evidence="4" id="KW-0677">Repeat</keyword>
<name>A0A0C3AQ66_SERVB</name>
<evidence type="ECO:0000259" key="12">
    <source>
        <dbReference type="Pfam" id="PF20153"/>
    </source>
</evidence>
<organism evidence="13 14">
    <name type="scientific">Serendipita vermifera MAFF 305830</name>
    <dbReference type="NCBI Taxonomy" id="933852"/>
    <lineage>
        <taxon>Eukaryota</taxon>
        <taxon>Fungi</taxon>
        <taxon>Dikarya</taxon>
        <taxon>Basidiomycota</taxon>
        <taxon>Agaricomycotina</taxon>
        <taxon>Agaricomycetes</taxon>
        <taxon>Sebacinales</taxon>
        <taxon>Serendipitaceae</taxon>
        <taxon>Serendipita</taxon>
    </lineage>
</organism>
<dbReference type="SUPFAM" id="SSF48371">
    <property type="entry name" value="ARM repeat"/>
    <property type="match status" value="1"/>
</dbReference>
<keyword evidence="6" id="KW-0449">Lipoprotein</keyword>
<dbReference type="PANTHER" id="PTHR47249:SF1">
    <property type="entry name" value="VACUOLAR PROTEIN 8"/>
    <property type="match status" value="1"/>
</dbReference>
<evidence type="ECO:0000256" key="5">
    <source>
        <dbReference type="ARBA" id="ARBA00023136"/>
    </source>
</evidence>
<dbReference type="InterPro" id="IPR011989">
    <property type="entry name" value="ARM-like"/>
</dbReference>
<evidence type="ECO:0000256" key="10">
    <source>
        <dbReference type="SAM" id="MobiDB-lite"/>
    </source>
</evidence>
<keyword evidence="14" id="KW-1185">Reference proteome</keyword>
<dbReference type="Pfam" id="PF13646">
    <property type="entry name" value="HEAT_2"/>
    <property type="match status" value="1"/>
</dbReference>
<dbReference type="GO" id="GO:0043495">
    <property type="term" value="F:protein-membrane adaptor activity"/>
    <property type="evidence" value="ECO:0007669"/>
    <property type="project" value="InterPro"/>
</dbReference>
<comment type="similarity">
    <text evidence="2">Belongs to the beta-catenin family.</text>
</comment>
<feature type="region of interest" description="Disordered" evidence="10">
    <location>
        <begin position="1"/>
        <end position="35"/>
    </location>
</feature>
<evidence type="ECO:0000256" key="4">
    <source>
        <dbReference type="ARBA" id="ARBA00022737"/>
    </source>
</evidence>
<evidence type="ECO:0000256" key="1">
    <source>
        <dbReference type="ARBA" id="ARBA00004592"/>
    </source>
</evidence>
<feature type="repeat" description="ARM" evidence="9">
    <location>
        <begin position="552"/>
        <end position="582"/>
    </location>
</feature>
<dbReference type="InterPro" id="IPR021133">
    <property type="entry name" value="HEAT_type_2"/>
</dbReference>
<dbReference type="InterPro" id="IPR045156">
    <property type="entry name" value="Vac8"/>
</dbReference>
<keyword evidence="5 11" id="KW-0472">Membrane</keyword>
<dbReference type="GO" id="GO:0005774">
    <property type="term" value="C:vacuolar membrane"/>
    <property type="evidence" value="ECO:0007669"/>
    <property type="project" value="UniProtKB-SubCell"/>
</dbReference>
<feature type="transmembrane region" description="Helical" evidence="11">
    <location>
        <begin position="74"/>
        <end position="93"/>
    </location>
</feature>
<evidence type="ECO:0000256" key="3">
    <source>
        <dbReference type="ARBA" id="ARBA00022554"/>
    </source>
</evidence>
<protein>
    <recommendedName>
        <fullName evidence="7">Vacuolar protein 8</fullName>
    </recommendedName>
</protein>
<feature type="transmembrane region" description="Helical" evidence="11">
    <location>
        <begin position="207"/>
        <end position="225"/>
    </location>
</feature>
<evidence type="ECO:0000256" key="11">
    <source>
        <dbReference type="SAM" id="Phobius"/>
    </source>
</evidence>
<gene>
    <name evidence="13" type="ORF">M408DRAFT_179694</name>
</gene>
<dbReference type="Pfam" id="PF20153">
    <property type="entry name" value="DUF6535"/>
    <property type="match status" value="1"/>
</dbReference>
<dbReference type="InterPro" id="IPR016024">
    <property type="entry name" value="ARM-type_fold"/>
</dbReference>
<dbReference type="PROSITE" id="PS50176">
    <property type="entry name" value="ARM_REPEAT"/>
    <property type="match status" value="1"/>
</dbReference>
<comment type="subcellular location">
    <subcellularLocation>
        <location evidence="1">Vacuole membrane</location>
        <topology evidence="1">Lipid-anchor</topology>
    </subcellularLocation>
</comment>
<dbReference type="AlphaFoldDB" id="A0A0C3AQ66"/>
<dbReference type="PANTHER" id="PTHR47249">
    <property type="entry name" value="VACUOLAR PROTEIN 8"/>
    <property type="match status" value="1"/>
</dbReference>
<dbReference type="OrthoDB" id="3235960at2759"/>
<evidence type="ECO:0000256" key="6">
    <source>
        <dbReference type="ARBA" id="ARBA00023288"/>
    </source>
</evidence>
<evidence type="ECO:0000313" key="14">
    <source>
        <dbReference type="Proteomes" id="UP000054097"/>
    </source>
</evidence>
<feature type="transmembrane region" description="Helical" evidence="11">
    <location>
        <begin position="231"/>
        <end position="257"/>
    </location>
</feature>
<keyword evidence="11" id="KW-1133">Transmembrane helix</keyword>
<dbReference type="STRING" id="933852.A0A0C3AQ66"/>
<feature type="repeat" description="HEAT" evidence="8">
    <location>
        <begin position="631"/>
        <end position="662"/>
    </location>
</feature>